<comment type="function">
    <text evidence="2 14">Accepts electrons from ETF and reduces ubiquinone.</text>
</comment>
<reference evidence="17" key="1">
    <citation type="submission" date="2010-05" db="EMBL/GenBank/DDBJ databases">
        <title>Complete sequence of Methylotenera sp. 301.</title>
        <authorList>
            <person name="Lucas S."/>
            <person name="Copeland A."/>
            <person name="Lapidus A."/>
            <person name="Cheng J.-F."/>
            <person name="Bruce D."/>
            <person name="Goodwin L."/>
            <person name="Pitluck S."/>
            <person name="Clum A."/>
            <person name="Land M."/>
            <person name="Hauser L."/>
            <person name="Kyrpides N."/>
            <person name="Ivanova N."/>
            <person name="Chistoservova L."/>
            <person name="Kalyuzhnaya M."/>
            <person name="Woyke T."/>
        </authorList>
    </citation>
    <scope>NUCLEOTIDE SEQUENCE [LARGE SCALE GENOMIC DNA]</scope>
    <source>
        <strain evidence="17">301</strain>
    </source>
</reference>
<evidence type="ECO:0000256" key="12">
    <source>
        <dbReference type="ARBA" id="ARBA00023075"/>
    </source>
</evidence>
<reference evidence="16 17" key="2">
    <citation type="journal article" date="2011" name="J. Bacteriol.">
        <title>Genomes of three methylotrophs from a single niche uncover genetic and metabolic divergence of Methylophilaceae.</title>
        <authorList>
            <person name="Lapidus A."/>
            <person name="Clum A."/>
            <person name="Labutti K."/>
            <person name="Kaluzhnaya M.G."/>
            <person name="Lim S."/>
            <person name="Beck D.A."/>
            <person name="Glavina Del Rio T."/>
            <person name="Nolan M."/>
            <person name="Mavromatis K."/>
            <person name="Huntemann M."/>
            <person name="Lucas S."/>
            <person name="Lidstrom M.E."/>
            <person name="Ivanova N."/>
            <person name="Chistoserdova L."/>
        </authorList>
    </citation>
    <scope>NUCLEOTIDE SEQUENCE [LARGE SCALE GENOMIC DNA]</scope>
    <source>
        <strain evidence="16 17">301</strain>
    </source>
</reference>
<dbReference type="InterPro" id="IPR040156">
    <property type="entry name" value="ETF-QO"/>
</dbReference>
<sequence length="553" mass="60533">MQRDVMNYDVLIVGAGPSGLAAAIRLKQLANEAGKELSVCVLEKGAEVGAHILSGAVIDPIALNELIPDWKEQGAPLNTPVQDDEFLILSETKSWSIPHRLMPPLMNNQGNYIASLGDVCRWLGEQAEALGVEIYAGFAAQEMLYDEQNKVVGIITGDMGRDATGQPTAQFTAGIEIRAPYTLIAEGTRGSLTRELESHFDLRKNASPQKYGLGFKEVWRIPAEQHSKGLVQHSLGWPLNKDTGGGSFIYHYGEQLVSVGFVVHLDYANPHLSPYDEFQRFKTHPKMQALLKGGKRLSYGARAISEGGLQSWPELVFPGGALIGCSAGMVNVPRIKGSHNAMKSGMLAAEAVFEALNNPVDNHSAPPLLLNYTKALQDSWVWQDLNAVRNVKPLLSKFGSWIGMALGGLEMWLAAFKLHLPWTHQHDIADHSCTKPAADMPKINYPKPDGIYSFDKLNSISLSNIAHDANQPCHLHLLDNTVPISINLAKYDAPEQRYCPAGVYEIVVKNEAKHLQINAQNCIHCKTCDIKDPTQNIVWVPPEGGSGPNYTGM</sequence>
<dbReference type="HOGENOM" id="CLU_009667_4_1_4"/>
<keyword evidence="7 14" id="KW-0274">FAD</keyword>
<dbReference type="PANTHER" id="PTHR10617:SF107">
    <property type="entry name" value="ELECTRON TRANSFER FLAVOPROTEIN-UBIQUINONE OXIDOREDUCTASE, MITOCHONDRIAL"/>
    <property type="match status" value="1"/>
</dbReference>
<gene>
    <name evidence="16" type="ordered locus">M301_1026</name>
</gene>
<evidence type="ECO:0000256" key="14">
    <source>
        <dbReference type="RuleBase" id="RU366068"/>
    </source>
</evidence>
<evidence type="ECO:0000256" key="9">
    <source>
        <dbReference type="ARBA" id="ARBA00023002"/>
    </source>
</evidence>
<dbReference type="InterPro" id="IPR017896">
    <property type="entry name" value="4Fe4S_Fe-S-bd"/>
</dbReference>
<dbReference type="GO" id="GO:0046872">
    <property type="term" value="F:metal ion binding"/>
    <property type="evidence" value="ECO:0007669"/>
    <property type="project" value="UniProtKB-KW"/>
</dbReference>
<dbReference type="STRING" id="666681.M301_1026"/>
<comment type="cofactor">
    <cofactor evidence="1 14">
        <name>FAD</name>
        <dbReference type="ChEBI" id="CHEBI:57692"/>
    </cofactor>
</comment>
<keyword evidence="8 14" id="KW-0249">Electron transport</keyword>
<dbReference type="InterPro" id="IPR036188">
    <property type="entry name" value="FAD/NAD-bd_sf"/>
</dbReference>
<keyword evidence="5 14" id="KW-0285">Flavoprotein</keyword>
<dbReference type="FunFam" id="3.30.70.20:FF:000012">
    <property type="entry name" value="Electron transfer flavoprotein-ubiquinone oxidoreductase, mitochondrial"/>
    <property type="match status" value="1"/>
</dbReference>
<dbReference type="Gene3D" id="3.30.70.20">
    <property type="match status" value="1"/>
</dbReference>
<evidence type="ECO:0000256" key="1">
    <source>
        <dbReference type="ARBA" id="ARBA00001974"/>
    </source>
</evidence>
<dbReference type="PRINTS" id="PR00420">
    <property type="entry name" value="RNGMNOXGNASE"/>
</dbReference>
<keyword evidence="11 14" id="KW-0411">Iron-sulfur</keyword>
<evidence type="ECO:0000256" key="5">
    <source>
        <dbReference type="ARBA" id="ARBA00022630"/>
    </source>
</evidence>
<keyword evidence="6 14" id="KW-0479">Metal-binding</keyword>
<dbReference type="InterPro" id="IPR007859">
    <property type="entry name" value="ETF-QO/FixX_C"/>
</dbReference>
<evidence type="ECO:0000256" key="13">
    <source>
        <dbReference type="ARBA" id="ARBA00052682"/>
    </source>
</evidence>
<keyword evidence="4" id="KW-0004">4Fe-4S</keyword>
<dbReference type="Pfam" id="PF13450">
    <property type="entry name" value="NAD_binding_8"/>
    <property type="match status" value="1"/>
</dbReference>
<evidence type="ECO:0000256" key="10">
    <source>
        <dbReference type="ARBA" id="ARBA00023004"/>
    </source>
</evidence>
<protein>
    <recommendedName>
        <fullName evidence="14">Electron transfer flavoprotein-ubiquinone oxidoreductase</fullName>
        <shortName evidence="14">ETF-QO</shortName>
        <ecNumber evidence="14">1.5.5.1</ecNumber>
    </recommendedName>
</protein>
<comment type="cofactor">
    <cofactor evidence="14">
        <name>[4Fe-4S] cluster</name>
        <dbReference type="ChEBI" id="CHEBI:49883"/>
    </cofactor>
    <text evidence="14">Binds 1 [4Fe-4S] cluster.</text>
</comment>
<keyword evidence="12 14" id="KW-0830">Ubiquinone</keyword>
<dbReference type="eggNOG" id="COG0644">
    <property type="taxonomic scope" value="Bacteria"/>
</dbReference>
<dbReference type="OrthoDB" id="9766632at2"/>
<dbReference type="EC" id="1.5.5.1" evidence="14"/>
<organism evidence="16 17">
    <name type="scientific">Methylotenera versatilis (strain 301)</name>
    <dbReference type="NCBI Taxonomy" id="666681"/>
    <lineage>
        <taxon>Bacteria</taxon>
        <taxon>Pseudomonadati</taxon>
        <taxon>Pseudomonadota</taxon>
        <taxon>Betaproteobacteria</taxon>
        <taxon>Nitrosomonadales</taxon>
        <taxon>Methylophilaceae</taxon>
        <taxon>Methylotenera</taxon>
    </lineage>
</organism>
<evidence type="ECO:0000256" key="3">
    <source>
        <dbReference type="ARBA" id="ARBA00022448"/>
    </source>
</evidence>
<evidence type="ECO:0000256" key="8">
    <source>
        <dbReference type="ARBA" id="ARBA00022982"/>
    </source>
</evidence>
<evidence type="ECO:0000256" key="4">
    <source>
        <dbReference type="ARBA" id="ARBA00022485"/>
    </source>
</evidence>
<dbReference type="GO" id="GO:0051539">
    <property type="term" value="F:4 iron, 4 sulfur cluster binding"/>
    <property type="evidence" value="ECO:0007669"/>
    <property type="project" value="UniProtKB-UniRule"/>
</dbReference>
<comment type="catalytic activity">
    <reaction evidence="13 14">
        <text>a ubiquinone + reduced [electron-transfer flavoprotein] = a ubiquinol + oxidized [electron-transfer flavoprotein] + H(+)</text>
        <dbReference type="Rhea" id="RHEA:24052"/>
        <dbReference type="Rhea" id="RHEA-COMP:9565"/>
        <dbReference type="Rhea" id="RHEA-COMP:9566"/>
        <dbReference type="Rhea" id="RHEA-COMP:10685"/>
        <dbReference type="Rhea" id="RHEA-COMP:10686"/>
        <dbReference type="ChEBI" id="CHEBI:15378"/>
        <dbReference type="ChEBI" id="CHEBI:16389"/>
        <dbReference type="ChEBI" id="CHEBI:17976"/>
        <dbReference type="ChEBI" id="CHEBI:57692"/>
        <dbReference type="ChEBI" id="CHEBI:58307"/>
        <dbReference type="EC" id="1.5.5.1"/>
    </reaction>
</comment>
<keyword evidence="17" id="KW-1185">Reference proteome</keyword>
<evidence type="ECO:0000256" key="7">
    <source>
        <dbReference type="ARBA" id="ARBA00022827"/>
    </source>
</evidence>
<feature type="domain" description="4Fe-4S ferredoxin-type" evidence="15">
    <location>
        <begin position="513"/>
        <end position="542"/>
    </location>
</feature>
<dbReference type="SUPFAM" id="SSF51905">
    <property type="entry name" value="FAD/NAD(P)-binding domain"/>
    <property type="match status" value="1"/>
</dbReference>
<dbReference type="Gene3D" id="3.50.50.60">
    <property type="entry name" value="FAD/NAD(P)-binding domain"/>
    <property type="match status" value="1"/>
</dbReference>
<dbReference type="RefSeq" id="WP_013147726.1">
    <property type="nucleotide sequence ID" value="NC_014207.1"/>
</dbReference>
<dbReference type="KEGG" id="meh:M301_1026"/>
<evidence type="ECO:0000256" key="2">
    <source>
        <dbReference type="ARBA" id="ARBA00002819"/>
    </source>
</evidence>
<keyword evidence="3 14" id="KW-0813">Transport</keyword>
<evidence type="ECO:0000256" key="11">
    <source>
        <dbReference type="ARBA" id="ARBA00023014"/>
    </source>
</evidence>
<proteinExistence type="predicted"/>
<dbReference type="SUPFAM" id="SSF54373">
    <property type="entry name" value="FAD-linked reductases, C-terminal domain"/>
    <property type="match status" value="1"/>
</dbReference>
<dbReference type="SUPFAM" id="SSF54862">
    <property type="entry name" value="4Fe-4S ferredoxins"/>
    <property type="match status" value="1"/>
</dbReference>
<evidence type="ECO:0000259" key="15">
    <source>
        <dbReference type="PROSITE" id="PS51379"/>
    </source>
</evidence>
<accession>D7DQ39</accession>
<dbReference type="Gene3D" id="3.30.9.90">
    <property type="match status" value="1"/>
</dbReference>
<dbReference type="PROSITE" id="PS51379">
    <property type="entry name" value="4FE4S_FER_2"/>
    <property type="match status" value="1"/>
</dbReference>
<dbReference type="EMBL" id="CP002056">
    <property type="protein sequence ID" value="ADI29410.1"/>
    <property type="molecule type" value="Genomic_DNA"/>
</dbReference>
<dbReference type="Pfam" id="PF21162">
    <property type="entry name" value="ETFQO_UQ-bd"/>
    <property type="match status" value="1"/>
</dbReference>
<dbReference type="AlphaFoldDB" id="D7DQ39"/>
<evidence type="ECO:0000313" key="16">
    <source>
        <dbReference type="EMBL" id="ADI29410.1"/>
    </source>
</evidence>
<keyword evidence="10 14" id="KW-0408">Iron</keyword>
<dbReference type="Pfam" id="PF05187">
    <property type="entry name" value="Fer4_ETF_QO"/>
    <property type="match status" value="1"/>
</dbReference>
<dbReference type="PANTHER" id="PTHR10617">
    <property type="entry name" value="ELECTRON TRANSFER FLAVOPROTEIN-UBIQUINONE OXIDOREDUCTASE"/>
    <property type="match status" value="1"/>
</dbReference>
<dbReference type="GO" id="GO:0004174">
    <property type="term" value="F:electron-transferring-flavoprotein dehydrogenase activity"/>
    <property type="evidence" value="ECO:0007669"/>
    <property type="project" value="UniProtKB-UniRule"/>
</dbReference>
<evidence type="ECO:0000256" key="6">
    <source>
        <dbReference type="ARBA" id="ARBA00022723"/>
    </source>
</evidence>
<dbReference type="InterPro" id="IPR049398">
    <property type="entry name" value="ETF-QO/FixC_UQ-bd"/>
</dbReference>
<dbReference type="eggNOG" id="COG2440">
    <property type="taxonomic scope" value="Bacteria"/>
</dbReference>
<keyword evidence="9 14" id="KW-0560">Oxidoreductase</keyword>
<dbReference type="Proteomes" id="UP000000383">
    <property type="component" value="Chromosome"/>
</dbReference>
<name>D7DQ39_METV0</name>
<evidence type="ECO:0000313" key="17">
    <source>
        <dbReference type="Proteomes" id="UP000000383"/>
    </source>
</evidence>